<dbReference type="AlphaFoldDB" id="A0A9D3YLH1"/>
<organism evidence="2 3">
    <name type="scientific">Dreissena polymorpha</name>
    <name type="common">Zebra mussel</name>
    <name type="synonym">Mytilus polymorpha</name>
    <dbReference type="NCBI Taxonomy" id="45954"/>
    <lineage>
        <taxon>Eukaryota</taxon>
        <taxon>Metazoa</taxon>
        <taxon>Spiralia</taxon>
        <taxon>Lophotrochozoa</taxon>
        <taxon>Mollusca</taxon>
        <taxon>Bivalvia</taxon>
        <taxon>Autobranchia</taxon>
        <taxon>Heteroconchia</taxon>
        <taxon>Euheterodonta</taxon>
        <taxon>Imparidentia</taxon>
        <taxon>Neoheterodontei</taxon>
        <taxon>Myida</taxon>
        <taxon>Dreissenoidea</taxon>
        <taxon>Dreissenidae</taxon>
        <taxon>Dreissena</taxon>
    </lineage>
</organism>
<keyword evidence="3" id="KW-1185">Reference proteome</keyword>
<feature type="transmembrane region" description="Helical" evidence="1">
    <location>
        <begin position="62"/>
        <end position="86"/>
    </location>
</feature>
<evidence type="ECO:0000313" key="2">
    <source>
        <dbReference type="EMBL" id="KAH3702186.1"/>
    </source>
</evidence>
<protein>
    <submittedName>
        <fullName evidence="2">Uncharacterized protein</fullName>
    </submittedName>
</protein>
<evidence type="ECO:0000256" key="1">
    <source>
        <dbReference type="SAM" id="Phobius"/>
    </source>
</evidence>
<dbReference type="Proteomes" id="UP000828390">
    <property type="component" value="Unassembled WGS sequence"/>
</dbReference>
<gene>
    <name evidence="2" type="ORF">DPMN_077192</name>
</gene>
<reference evidence="2" key="2">
    <citation type="submission" date="2020-11" db="EMBL/GenBank/DDBJ databases">
        <authorList>
            <person name="McCartney M.A."/>
            <person name="Auch B."/>
            <person name="Kono T."/>
            <person name="Mallez S."/>
            <person name="Becker A."/>
            <person name="Gohl D.M."/>
            <person name="Silverstein K.A.T."/>
            <person name="Koren S."/>
            <person name="Bechman K.B."/>
            <person name="Herman A."/>
            <person name="Abrahante J.E."/>
            <person name="Garbe J."/>
        </authorList>
    </citation>
    <scope>NUCLEOTIDE SEQUENCE</scope>
    <source>
        <strain evidence="2">Duluth1</strain>
        <tissue evidence="2">Whole animal</tissue>
    </source>
</reference>
<keyword evidence="1" id="KW-1133">Transmembrane helix</keyword>
<keyword evidence="1" id="KW-0812">Transmembrane</keyword>
<sequence>MINSNSTGRELSEQTPCSEETRLTAPTIVMYHTDSWMDTTGNKMLMCDFNIFKSTTLFFDELLAIEIGIGVTVTVLVVIIVVIIVLRQRTRHLK</sequence>
<accession>A0A9D3YLH1</accession>
<reference evidence="2" key="1">
    <citation type="journal article" date="2019" name="bioRxiv">
        <title>The Genome of the Zebra Mussel, Dreissena polymorpha: A Resource for Invasive Species Research.</title>
        <authorList>
            <person name="McCartney M.A."/>
            <person name="Auch B."/>
            <person name="Kono T."/>
            <person name="Mallez S."/>
            <person name="Zhang Y."/>
            <person name="Obille A."/>
            <person name="Becker A."/>
            <person name="Abrahante J.E."/>
            <person name="Garbe J."/>
            <person name="Badalamenti J.P."/>
            <person name="Herman A."/>
            <person name="Mangelson H."/>
            <person name="Liachko I."/>
            <person name="Sullivan S."/>
            <person name="Sone E.D."/>
            <person name="Koren S."/>
            <person name="Silverstein K.A.T."/>
            <person name="Beckman K.B."/>
            <person name="Gohl D.M."/>
        </authorList>
    </citation>
    <scope>NUCLEOTIDE SEQUENCE</scope>
    <source>
        <strain evidence="2">Duluth1</strain>
        <tissue evidence="2">Whole animal</tissue>
    </source>
</reference>
<comment type="caution">
    <text evidence="2">The sequence shown here is derived from an EMBL/GenBank/DDBJ whole genome shotgun (WGS) entry which is preliminary data.</text>
</comment>
<keyword evidence="1" id="KW-0472">Membrane</keyword>
<dbReference type="EMBL" id="JAIWYP010000015">
    <property type="protein sequence ID" value="KAH3702186.1"/>
    <property type="molecule type" value="Genomic_DNA"/>
</dbReference>
<name>A0A9D3YLH1_DREPO</name>
<proteinExistence type="predicted"/>
<evidence type="ECO:0000313" key="3">
    <source>
        <dbReference type="Proteomes" id="UP000828390"/>
    </source>
</evidence>